<evidence type="ECO:0000313" key="6">
    <source>
        <dbReference type="Proteomes" id="UP000490386"/>
    </source>
</evidence>
<proteinExistence type="inferred from homology"/>
<keyword evidence="2" id="KW-0547">Nucleotide-binding</keyword>
<keyword evidence="6" id="KW-1185">Reference proteome</keyword>
<gene>
    <name evidence="5" type="ORF">F8O03_16325</name>
</gene>
<evidence type="ECO:0000256" key="1">
    <source>
        <dbReference type="ARBA" id="ARBA00008791"/>
    </source>
</evidence>
<dbReference type="PANTHER" id="PTHR46268:SF27">
    <property type="entry name" value="UNIVERSAL STRESS PROTEIN RV2623"/>
    <property type="match status" value="1"/>
</dbReference>
<dbReference type="GO" id="GO:0005524">
    <property type="term" value="F:ATP binding"/>
    <property type="evidence" value="ECO:0007669"/>
    <property type="project" value="UniProtKB-KW"/>
</dbReference>
<reference evidence="5 6" key="1">
    <citation type="submission" date="2019-09" db="EMBL/GenBank/DDBJ databases">
        <title>Phylogeny of genus Pseudoclavibacter and closely related genus.</title>
        <authorList>
            <person name="Li Y."/>
        </authorList>
    </citation>
    <scope>NUCLEOTIDE SEQUENCE [LARGE SCALE GENOMIC DNA]</scope>
    <source>
        <strain evidence="5 6">THG-MD12</strain>
    </source>
</reference>
<sequence length="280" mass="28558">MSENITVGVAGNHPGIVATRWAAARASRGRKRLRLAHIVDPRIAGAGNPDLMIEAEAAAARILQEATEAALSVDAGLDVETVVLTGAVIETLAELSKSSGLLVVGSNRGDAPGRASGTHSVRVAAASESPVAVVPDTDLSARRGVVVGVDGSDLSENALAVAAEEASRAGEPLIPVHAWHAPNVYGGGVIVTGDFFDELRLAAEETLSLALAGLRGRYPDLEITPVVVEGIPDMAILDAAHSASLVVVGSRGRGAFARLLLGSVSHGVLAHLETPTIVAK</sequence>
<evidence type="ECO:0000259" key="4">
    <source>
        <dbReference type="Pfam" id="PF00582"/>
    </source>
</evidence>
<dbReference type="Proteomes" id="UP000490386">
    <property type="component" value="Unassembled WGS sequence"/>
</dbReference>
<organism evidence="5 6">
    <name type="scientific">Pseudoclavibacter terrae</name>
    <dbReference type="NCBI Taxonomy" id="1530195"/>
    <lineage>
        <taxon>Bacteria</taxon>
        <taxon>Bacillati</taxon>
        <taxon>Actinomycetota</taxon>
        <taxon>Actinomycetes</taxon>
        <taxon>Micrococcales</taxon>
        <taxon>Microbacteriaceae</taxon>
        <taxon>Pseudoclavibacter</taxon>
    </lineage>
</organism>
<dbReference type="AlphaFoldDB" id="A0A7J5AYQ5"/>
<accession>A0A7J5AYQ5</accession>
<dbReference type="PANTHER" id="PTHR46268">
    <property type="entry name" value="STRESS RESPONSE PROTEIN NHAX"/>
    <property type="match status" value="1"/>
</dbReference>
<comment type="similarity">
    <text evidence="1">Belongs to the universal stress protein A family.</text>
</comment>
<dbReference type="InterPro" id="IPR014729">
    <property type="entry name" value="Rossmann-like_a/b/a_fold"/>
</dbReference>
<keyword evidence="3" id="KW-0067">ATP-binding</keyword>
<name>A0A7J5AYQ5_9MICO</name>
<protein>
    <submittedName>
        <fullName evidence="5">Universal stress protein</fullName>
    </submittedName>
</protein>
<comment type="caution">
    <text evidence="5">The sequence shown here is derived from an EMBL/GenBank/DDBJ whole genome shotgun (WGS) entry which is preliminary data.</text>
</comment>
<dbReference type="InterPro" id="IPR006015">
    <property type="entry name" value="Universal_stress_UspA"/>
</dbReference>
<dbReference type="EMBL" id="WBJX01000006">
    <property type="protein sequence ID" value="KAB1636507.1"/>
    <property type="molecule type" value="Genomic_DNA"/>
</dbReference>
<dbReference type="SUPFAM" id="SSF52402">
    <property type="entry name" value="Adenine nucleotide alpha hydrolases-like"/>
    <property type="match status" value="2"/>
</dbReference>
<feature type="domain" description="UspA" evidence="4">
    <location>
        <begin position="144"/>
        <end position="280"/>
    </location>
</feature>
<evidence type="ECO:0000256" key="3">
    <source>
        <dbReference type="ARBA" id="ARBA00022840"/>
    </source>
</evidence>
<feature type="domain" description="UspA" evidence="4">
    <location>
        <begin position="1"/>
        <end position="135"/>
    </location>
</feature>
<dbReference type="RefSeq" id="WP_104253044.1">
    <property type="nucleotide sequence ID" value="NZ_WBJX01000006.1"/>
</dbReference>
<evidence type="ECO:0000313" key="5">
    <source>
        <dbReference type="EMBL" id="KAB1636507.1"/>
    </source>
</evidence>
<dbReference type="Pfam" id="PF00582">
    <property type="entry name" value="Usp"/>
    <property type="match status" value="2"/>
</dbReference>
<dbReference type="OrthoDB" id="4931198at2"/>
<dbReference type="Gene3D" id="3.40.50.620">
    <property type="entry name" value="HUPs"/>
    <property type="match status" value="2"/>
</dbReference>
<dbReference type="PRINTS" id="PR01438">
    <property type="entry name" value="UNVRSLSTRESS"/>
</dbReference>
<dbReference type="InterPro" id="IPR006016">
    <property type="entry name" value="UspA"/>
</dbReference>
<evidence type="ECO:0000256" key="2">
    <source>
        <dbReference type="ARBA" id="ARBA00022741"/>
    </source>
</evidence>